<accession>A0A5B0MBY1</accession>
<sequence>MPDELASLLANDCELTRRAARGSWTLGPTQSFFYDSKADRHGELHQPDGSRRLICSVILFKTGTPLRHRPDPQVAGDGPARNLVLRWTARFLQAMPHKRTAVLQAIPSATISNPPDRQVGELKNNEGIQG</sequence>
<dbReference type="AlphaFoldDB" id="A0A5B0MBY1"/>
<evidence type="ECO:0000313" key="3">
    <source>
        <dbReference type="Proteomes" id="UP000324748"/>
    </source>
</evidence>
<protein>
    <submittedName>
        <fullName evidence="2">Uncharacterized protein</fullName>
    </submittedName>
</protein>
<evidence type="ECO:0000313" key="2">
    <source>
        <dbReference type="EMBL" id="KAA1073480.1"/>
    </source>
</evidence>
<proteinExistence type="predicted"/>
<gene>
    <name evidence="2" type="ORF">PGT21_013211</name>
</gene>
<dbReference type="EMBL" id="VSWC01000158">
    <property type="protein sequence ID" value="KAA1073480.1"/>
    <property type="molecule type" value="Genomic_DNA"/>
</dbReference>
<reference evidence="2 3" key="1">
    <citation type="submission" date="2019-05" db="EMBL/GenBank/DDBJ databases">
        <title>Emergence of the Ug99 lineage of the wheat stem rust pathogen through somatic hybridization.</title>
        <authorList>
            <person name="Li F."/>
            <person name="Upadhyaya N.M."/>
            <person name="Sperschneider J."/>
            <person name="Matny O."/>
            <person name="Nguyen-Phuc H."/>
            <person name="Mago R."/>
            <person name="Raley C."/>
            <person name="Miller M.E."/>
            <person name="Silverstein K.A.T."/>
            <person name="Henningsen E."/>
            <person name="Hirsch C.D."/>
            <person name="Visser B."/>
            <person name="Pretorius Z.A."/>
            <person name="Steffenson B.J."/>
            <person name="Schwessinger B."/>
            <person name="Dodds P.N."/>
            <person name="Figueroa M."/>
        </authorList>
    </citation>
    <scope>NUCLEOTIDE SEQUENCE [LARGE SCALE GENOMIC DNA]</scope>
    <source>
        <strain evidence="2">21-0</strain>
    </source>
</reference>
<evidence type="ECO:0000256" key="1">
    <source>
        <dbReference type="SAM" id="MobiDB-lite"/>
    </source>
</evidence>
<organism evidence="2 3">
    <name type="scientific">Puccinia graminis f. sp. tritici</name>
    <dbReference type="NCBI Taxonomy" id="56615"/>
    <lineage>
        <taxon>Eukaryota</taxon>
        <taxon>Fungi</taxon>
        <taxon>Dikarya</taxon>
        <taxon>Basidiomycota</taxon>
        <taxon>Pucciniomycotina</taxon>
        <taxon>Pucciniomycetes</taxon>
        <taxon>Pucciniales</taxon>
        <taxon>Pucciniaceae</taxon>
        <taxon>Puccinia</taxon>
    </lineage>
</organism>
<dbReference type="Proteomes" id="UP000324748">
    <property type="component" value="Unassembled WGS sequence"/>
</dbReference>
<name>A0A5B0MBY1_PUCGR</name>
<keyword evidence="3" id="KW-1185">Reference proteome</keyword>
<comment type="caution">
    <text evidence="2">The sequence shown here is derived from an EMBL/GenBank/DDBJ whole genome shotgun (WGS) entry which is preliminary data.</text>
</comment>
<feature type="region of interest" description="Disordered" evidence="1">
    <location>
        <begin position="111"/>
        <end position="130"/>
    </location>
</feature>